<sequence length="144" mass="17630">MLKKWPKKLIAEKDILKFIVDTRVPDHYKELAIKHRKQGLVNTICQSSILKDYHDFLYKLTFRENNKLTKEKFKLFEGYVKLGYSLDMKKSYAFEWFNKIVDEKQAWKIYWKYLNNDYSLPKRYTHFPRVMKNKNVINIKIRAK</sequence>
<accession>A0A6N8CPV5</accession>
<gene>
    <name evidence="1" type="ORF">GMB86_09410</name>
</gene>
<keyword evidence="2" id="KW-1185">Reference proteome</keyword>
<evidence type="ECO:0000313" key="1">
    <source>
        <dbReference type="EMBL" id="MTT32219.1"/>
    </source>
</evidence>
<name>A0A6N8CPV5_9BACI</name>
<comment type="caution">
    <text evidence="1">The sequence shown here is derived from an EMBL/GenBank/DDBJ whole genome shotgun (WGS) entry which is preliminary data.</text>
</comment>
<organism evidence="1 2">
    <name type="scientific">Terrilactibacillus tamarindi</name>
    <dbReference type="NCBI Taxonomy" id="2599694"/>
    <lineage>
        <taxon>Bacteria</taxon>
        <taxon>Bacillati</taxon>
        <taxon>Bacillota</taxon>
        <taxon>Bacilli</taxon>
        <taxon>Bacillales</taxon>
        <taxon>Bacillaceae</taxon>
        <taxon>Terrilactibacillus</taxon>
    </lineage>
</organism>
<proteinExistence type="predicted"/>
<dbReference type="OrthoDB" id="2971047at2"/>
<dbReference type="Proteomes" id="UP000440978">
    <property type="component" value="Unassembled WGS sequence"/>
</dbReference>
<dbReference type="RefSeq" id="WP_155218973.1">
    <property type="nucleotide sequence ID" value="NZ_WNHB01000013.1"/>
</dbReference>
<evidence type="ECO:0000313" key="2">
    <source>
        <dbReference type="Proteomes" id="UP000440978"/>
    </source>
</evidence>
<dbReference type="EMBL" id="WNHB01000013">
    <property type="protein sequence ID" value="MTT32219.1"/>
    <property type="molecule type" value="Genomic_DNA"/>
</dbReference>
<dbReference type="AlphaFoldDB" id="A0A6N8CPV5"/>
<reference evidence="1 2" key="1">
    <citation type="submission" date="2019-11" db="EMBL/GenBank/DDBJ databases">
        <title>Terrilactibacillus tamarindus sp. nov. BCM23-1 isolated from bark of Tamarindus indica.</title>
        <authorList>
            <person name="Kingkaew E."/>
            <person name="Tanasupawat S."/>
        </authorList>
    </citation>
    <scope>NUCLEOTIDE SEQUENCE [LARGE SCALE GENOMIC DNA]</scope>
    <source>
        <strain evidence="1 2">BCM23-1</strain>
    </source>
</reference>
<protein>
    <submittedName>
        <fullName evidence="1">Uncharacterized protein</fullName>
    </submittedName>
</protein>